<reference evidence="2 3" key="1">
    <citation type="submission" date="2019-03" db="EMBL/GenBank/DDBJ databases">
        <title>Genomic Encyclopedia of Type Strains, Phase IV (KMG-IV): sequencing the most valuable type-strain genomes for metagenomic binning, comparative biology and taxonomic classification.</title>
        <authorList>
            <person name="Goeker M."/>
        </authorList>
    </citation>
    <scope>NUCLEOTIDE SEQUENCE [LARGE SCALE GENOMIC DNA]</scope>
    <source>
        <strain evidence="2 3">DSM 104836</strain>
    </source>
</reference>
<dbReference type="PANTHER" id="PTHR36057:SF1">
    <property type="entry name" value="LIPOPROTEIN LIPID ATTACHMENT SITE-LIKE PROTEIN, PUTATIVE (DUF1223)-RELATED"/>
    <property type="match status" value="1"/>
</dbReference>
<sequence length="231" mass="25278">MKQLLVWIVTAWIALAGAATAQNHPVVVELFTSQGCSSCPPADVLLGELSKRDDVIALALHVDYWDYIGWKDIFAKSAFTKRQKAYAAAAGHRTIYTPQMIVQGAEDVVGNRRMDVSDLILEHRKQTLPVALELSRRGGELVIQARAVGSAGAAEIHLVRYEPEQSVAIKRGENAGRTLTYHNIVTDWRVLGRWDGKGVYKARLPLGDARPVVVLVQSAGHGPILAAARLR</sequence>
<evidence type="ECO:0008006" key="4">
    <source>
        <dbReference type="Google" id="ProtNLM"/>
    </source>
</evidence>
<dbReference type="InterPro" id="IPR010634">
    <property type="entry name" value="DUF1223"/>
</dbReference>
<dbReference type="Pfam" id="PF06764">
    <property type="entry name" value="DUF1223"/>
    <property type="match status" value="1"/>
</dbReference>
<dbReference type="RefSeq" id="WP_132244612.1">
    <property type="nucleotide sequence ID" value="NZ_CBDUOC010000143.1"/>
</dbReference>
<organism evidence="2 3">
    <name type="scientific">Primorskyibacter sedentarius</name>
    <dbReference type="NCBI Taxonomy" id="745311"/>
    <lineage>
        <taxon>Bacteria</taxon>
        <taxon>Pseudomonadati</taxon>
        <taxon>Pseudomonadota</taxon>
        <taxon>Alphaproteobacteria</taxon>
        <taxon>Rhodobacterales</taxon>
        <taxon>Roseobacteraceae</taxon>
        <taxon>Primorskyibacter</taxon>
    </lineage>
</organism>
<protein>
    <recommendedName>
        <fullName evidence="4">Secreted protein</fullName>
    </recommendedName>
</protein>
<accession>A0A4R3JEV7</accession>
<dbReference type="Proteomes" id="UP000295696">
    <property type="component" value="Unassembled WGS sequence"/>
</dbReference>
<dbReference type="EMBL" id="SLZU01000006">
    <property type="protein sequence ID" value="TCS63773.1"/>
    <property type="molecule type" value="Genomic_DNA"/>
</dbReference>
<gene>
    <name evidence="2" type="ORF">EDD52_10640</name>
</gene>
<dbReference type="PANTHER" id="PTHR36057">
    <property type="match status" value="1"/>
</dbReference>
<feature type="signal peptide" evidence="1">
    <location>
        <begin position="1"/>
        <end position="21"/>
    </location>
</feature>
<dbReference type="InterPro" id="IPR036249">
    <property type="entry name" value="Thioredoxin-like_sf"/>
</dbReference>
<dbReference type="AlphaFoldDB" id="A0A4R3JEV7"/>
<dbReference type="SUPFAM" id="SSF52833">
    <property type="entry name" value="Thioredoxin-like"/>
    <property type="match status" value="1"/>
</dbReference>
<feature type="chain" id="PRO_5020564432" description="Secreted protein" evidence="1">
    <location>
        <begin position="22"/>
        <end position="231"/>
    </location>
</feature>
<evidence type="ECO:0000313" key="2">
    <source>
        <dbReference type="EMBL" id="TCS63773.1"/>
    </source>
</evidence>
<evidence type="ECO:0000313" key="3">
    <source>
        <dbReference type="Proteomes" id="UP000295696"/>
    </source>
</evidence>
<name>A0A4R3JEV7_9RHOB</name>
<comment type="caution">
    <text evidence="2">The sequence shown here is derived from an EMBL/GenBank/DDBJ whole genome shotgun (WGS) entry which is preliminary data.</text>
</comment>
<proteinExistence type="predicted"/>
<evidence type="ECO:0000256" key="1">
    <source>
        <dbReference type="SAM" id="SignalP"/>
    </source>
</evidence>
<keyword evidence="3" id="KW-1185">Reference proteome</keyword>
<dbReference type="OrthoDB" id="9808254at2"/>
<keyword evidence="1" id="KW-0732">Signal</keyword>